<gene>
    <name evidence="4" type="ORF">IV88_GL000069</name>
</gene>
<feature type="region of interest" description="Disordered" evidence="1">
    <location>
        <begin position="1"/>
        <end position="38"/>
    </location>
</feature>
<accession>A0A0R2NLR7</accession>
<comment type="caution">
    <text evidence="4">The sequence shown here is derived from an EMBL/GenBank/DDBJ whole genome shotgun (WGS) entry which is preliminary data.</text>
</comment>
<evidence type="ECO:0000313" key="5">
    <source>
        <dbReference type="Proteomes" id="UP000051249"/>
    </source>
</evidence>
<dbReference type="PROSITE" id="PS51782">
    <property type="entry name" value="LYSM"/>
    <property type="match status" value="1"/>
</dbReference>
<feature type="compositionally biased region" description="Basic and acidic residues" evidence="1">
    <location>
        <begin position="1"/>
        <end position="26"/>
    </location>
</feature>
<keyword evidence="5" id="KW-1185">Reference proteome</keyword>
<feature type="compositionally biased region" description="Basic and acidic residues" evidence="1">
    <location>
        <begin position="101"/>
        <end position="150"/>
    </location>
</feature>
<dbReference type="InterPro" id="IPR018392">
    <property type="entry name" value="LysM"/>
</dbReference>
<dbReference type="Proteomes" id="UP000051249">
    <property type="component" value="Unassembled WGS sequence"/>
</dbReference>
<protein>
    <recommendedName>
        <fullName evidence="3">LysM domain-containing protein</fullName>
    </recommendedName>
</protein>
<evidence type="ECO:0000256" key="1">
    <source>
        <dbReference type="SAM" id="MobiDB-lite"/>
    </source>
</evidence>
<evidence type="ECO:0000256" key="2">
    <source>
        <dbReference type="SAM" id="Phobius"/>
    </source>
</evidence>
<dbReference type="AlphaFoldDB" id="A0A0R2NLR7"/>
<dbReference type="SMART" id="SM00257">
    <property type="entry name" value="LysM"/>
    <property type="match status" value="1"/>
</dbReference>
<organism evidence="4 5">
    <name type="scientific">Pediococcus argentinicus</name>
    <dbReference type="NCBI Taxonomy" id="480391"/>
    <lineage>
        <taxon>Bacteria</taxon>
        <taxon>Bacillati</taxon>
        <taxon>Bacillota</taxon>
        <taxon>Bacilli</taxon>
        <taxon>Lactobacillales</taxon>
        <taxon>Lactobacillaceae</taxon>
        <taxon>Pediococcus</taxon>
    </lineage>
</organism>
<dbReference type="RefSeq" id="WP_057797562.1">
    <property type="nucleotide sequence ID" value="NZ_BJZZ01000001.1"/>
</dbReference>
<dbReference type="Gene3D" id="3.10.350.10">
    <property type="entry name" value="LysM domain"/>
    <property type="match status" value="1"/>
</dbReference>
<dbReference type="PATRIC" id="fig|480391.4.peg.71"/>
<reference evidence="4 5" key="1">
    <citation type="journal article" date="2015" name="Genome Announc.">
        <title>Expanding the biotechnology potential of lactobacilli through comparative genomics of 213 strains and associated genera.</title>
        <authorList>
            <person name="Sun Z."/>
            <person name="Harris H.M."/>
            <person name="McCann A."/>
            <person name="Guo C."/>
            <person name="Argimon S."/>
            <person name="Zhang W."/>
            <person name="Yang X."/>
            <person name="Jeffery I.B."/>
            <person name="Cooney J.C."/>
            <person name="Kagawa T.F."/>
            <person name="Liu W."/>
            <person name="Song Y."/>
            <person name="Salvetti E."/>
            <person name="Wrobel A."/>
            <person name="Rasinkangas P."/>
            <person name="Parkhill J."/>
            <person name="Rea M.C."/>
            <person name="O'Sullivan O."/>
            <person name="Ritari J."/>
            <person name="Douillard F.P."/>
            <person name="Paul Ross R."/>
            <person name="Yang R."/>
            <person name="Briner A.E."/>
            <person name="Felis G.E."/>
            <person name="de Vos W.M."/>
            <person name="Barrangou R."/>
            <person name="Klaenhammer T.R."/>
            <person name="Caufield P.W."/>
            <person name="Cui Y."/>
            <person name="Zhang H."/>
            <person name="O'Toole P.W."/>
        </authorList>
    </citation>
    <scope>NUCLEOTIDE SEQUENCE [LARGE SCALE GENOMIC DNA]</scope>
    <source>
        <strain evidence="4 5">DSM 23026</strain>
    </source>
</reference>
<dbReference type="EMBL" id="JQCQ01000001">
    <property type="protein sequence ID" value="KRO26284.1"/>
    <property type="molecule type" value="Genomic_DNA"/>
</dbReference>
<dbReference type="CDD" id="cd00118">
    <property type="entry name" value="LysM"/>
    <property type="match status" value="1"/>
</dbReference>
<sequence length="219" mass="23558">MAKKDNNLWDKNFDGDKKDTSKETEGLSRQSFQKKSRGSRSMVLILASVIALFAAASVVVFMMNRGDFNQASNPKTEVAQSSKSSKSDSDSKSSSDSSKSSADKQSEKAESESKGSESESKASAKKDSESVKKQKEAADKQSMAAKKETDQQQTQKDNNSQSNSSNSTNNASGKYATVQAGQGVYRVAVNNGISVQQLLEMNGLTSSSDIQPGQQLRVK</sequence>
<keyword evidence="2" id="KW-0472">Membrane</keyword>
<name>A0A0R2NLR7_9LACO</name>
<evidence type="ECO:0000259" key="3">
    <source>
        <dbReference type="PROSITE" id="PS51782"/>
    </source>
</evidence>
<dbReference type="SUPFAM" id="SSF54106">
    <property type="entry name" value="LysM domain"/>
    <property type="match status" value="1"/>
</dbReference>
<feature type="region of interest" description="Disordered" evidence="1">
    <location>
        <begin position="68"/>
        <end position="175"/>
    </location>
</feature>
<feature type="transmembrane region" description="Helical" evidence="2">
    <location>
        <begin position="43"/>
        <end position="63"/>
    </location>
</feature>
<feature type="compositionally biased region" description="Low complexity" evidence="1">
    <location>
        <begin position="151"/>
        <end position="172"/>
    </location>
</feature>
<proteinExistence type="predicted"/>
<dbReference type="Pfam" id="PF01476">
    <property type="entry name" value="LysM"/>
    <property type="match status" value="1"/>
</dbReference>
<dbReference type="InterPro" id="IPR036779">
    <property type="entry name" value="LysM_dom_sf"/>
</dbReference>
<keyword evidence="2" id="KW-0812">Transmembrane</keyword>
<evidence type="ECO:0000313" key="4">
    <source>
        <dbReference type="EMBL" id="KRO26284.1"/>
    </source>
</evidence>
<keyword evidence="2" id="KW-1133">Transmembrane helix</keyword>
<feature type="domain" description="LysM" evidence="3">
    <location>
        <begin position="174"/>
        <end position="218"/>
    </location>
</feature>